<name>G3I5X8_CRIGR</name>
<proteinExistence type="predicted"/>
<reference evidence="2" key="1">
    <citation type="journal article" date="2011" name="Nat. Biotechnol.">
        <title>The genomic sequence of the Chinese hamster ovary (CHO)-K1 cell line.</title>
        <authorList>
            <person name="Xu X."/>
            <person name="Nagarajan H."/>
            <person name="Lewis N.E."/>
            <person name="Pan S."/>
            <person name="Cai Z."/>
            <person name="Liu X."/>
            <person name="Chen W."/>
            <person name="Xie M."/>
            <person name="Wang W."/>
            <person name="Hammond S."/>
            <person name="Andersen M.R."/>
            <person name="Neff N."/>
            <person name="Passarelli B."/>
            <person name="Koh W."/>
            <person name="Fan H.C."/>
            <person name="Wang J."/>
            <person name="Gui Y."/>
            <person name="Lee K.H."/>
            <person name="Betenbaugh M.J."/>
            <person name="Quake S.R."/>
            <person name="Famili I."/>
            <person name="Palsson B.O."/>
            <person name="Wang J."/>
        </authorList>
    </citation>
    <scope>NUCLEOTIDE SEQUENCE [LARGE SCALE GENOMIC DNA]</scope>
    <source>
        <strain evidence="2">CHO K1 cell line</strain>
    </source>
</reference>
<gene>
    <name evidence="1" type="ORF">I79_018889</name>
</gene>
<evidence type="ECO:0000313" key="2">
    <source>
        <dbReference type="Proteomes" id="UP000001075"/>
    </source>
</evidence>
<organism evidence="1 2">
    <name type="scientific">Cricetulus griseus</name>
    <name type="common">Chinese hamster</name>
    <name type="synonym">Cricetulus barabensis griseus</name>
    <dbReference type="NCBI Taxonomy" id="10029"/>
    <lineage>
        <taxon>Eukaryota</taxon>
        <taxon>Metazoa</taxon>
        <taxon>Chordata</taxon>
        <taxon>Craniata</taxon>
        <taxon>Vertebrata</taxon>
        <taxon>Euteleostomi</taxon>
        <taxon>Mammalia</taxon>
        <taxon>Eutheria</taxon>
        <taxon>Euarchontoglires</taxon>
        <taxon>Glires</taxon>
        <taxon>Rodentia</taxon>
        <taxon>Myomorpha</taxon>
        <taxon>Muroidea</taxon>
        <taxon>Cricetidae</taxon>
        <taxon>Cricetinae</taxon>
        <taxon>Cricetulus</taxon>
    </lineage>
</organism>
<evidence type="ECO:0000313" key="1">
    <source>
        <dbReference type="EMBL" id="EGW07279.1"/>
    </source>
</evidence>
<sequence length="79" mass="9167">MDPHRAKNHKSVQLAYLWKDTMTTATPQGPCPLKHKLPGHYDDPCELYREHIIHAQGEVTVTDIWGPSENRRLWDNHAI</sequence>
<dbReference type="EMBL" id="JH001326">
    <property type="protein sequence ID" value="EGW07279.1"/>
    <property type="molecule type" value="Genomic_DNA"/>
</dbReference>
<protein>
    <submittedName>
        <fullName evidence="1">Uncharacterized protein</fullName>
    </submittedName>
</protein>
<dbReference type="AlphaFoldDB" id="G3I5X8"/>
<accession>G3I5X8</accession>
<dbReference type="Proteomes" id="UP000001075">
    <property type="component" value="Unassembled WGS sequence"/>
</dbReference>
<dbReference type="InParanoid" id="G3I5X8"/>